<reference evidence="3" key="1">
    <citation type="journal article" date="2017" name="Nat. Ecol. Evol.">
        <title>Genome expansion and lineage-specific genetic innovations in the forest pathogenic fungi Armillaria.</title>
        <authorList>
            <person name="Sipos G."/>
            <person name="Prasanna A.N."/>
            <person name="Walter M.C."/>
            <person name="O'Connor E."/>
            <person name="Balint B."/>
            <person name="Krizsan K."/>
            <person name="Kiss B."/>
            <person name="Hess J."/>
            <person name="Varga T."/>
            <person name="Slot J."/>
            <person name="Riley R."/>
            <person name="Boka B."/>
            <person name="Rigling D."/>
            <person name="Barry K."/>
            <person name="Lee J."/>
            <person name="Mihaltcheva S."/>
            <person name="LaButti K."/>
            <person name="Lipzen A."/>
            <person name="Waldron R."/>
            <person name="Moloney N.M."/>
            <person name="Sperisen C."/>
            <person name="Kredics L."/>
            <person name="Vagvoelgyi C."/>
            <person name="Patrignani A."/>
            <person name="Fitzpatrick D."/>
            <person name="Nagy I."/>
            <person name="Doyle S."/>
            <person name="Anderson J.B."/>
            <person name="Grigoriev I.V."/>
            <person name="Gueldener U."/>
            <person name="Muensterkoetter M."/>
            <person name="Nagy L.G."/>
        </authorList>
    </citation>
    <scope>NUCLEOTIDE SEQUENCE [LARGE SCALE GENOMIC DNA]</scope>
    <source>
        <strain evidence="3">28-4</strain>
    </source>
</reference>
<gene>
    <name evidence="2" type="ORF">ARMSODRAFT_1078036</name>
</gene>
<dbReference type="Gene3D" id="3.80.10.10">
    <property type="entry name" value="Ribonuclease Inhibitor"/>
    <property type="match status" value="1"/>
</dbReference>
<dbReference type="Gene3D" id="1.20.1280.50">
    <property type="match status" value="1"/>
</dbReference>
<sequence>MMLLHTWSPQICSSCDCPNHYIPSKFSCGEETDAGLTFENLLRSNDAPSPPEECELRESISVGEARVVAIDDHVAALKELQQALSSQLALIGAELEDLDSERGKVVARIAEHKRLLSPVRRLPPEILFKIFLGTIILPMPRVQPQRDGYSWDFHPSGSALLSIELVCKTWRRAVLDFPELWSRINISLSDDNFSSSNFRYVRRLGCQIARTRCHPLSILLSAGSGQTSSRSLPPQLCMLLFSIQDRIQSLYLYLPAALFTFVATLQLNLPILRNLTLLPTNGVKFQTFSRMKLFGSTPLLGVLDTIDIQYVISALDLPYHQITRYSTYHAFDAFDDTFGPETSDILGMLSKVNNLEECDLRCELRTIPDESKEYIPQSCEKLQTLTLSSWASEYPESVLAQLLDALVIPYLSTLKVDCCADEGHQRDTEKTFAAIRGLITRSKSPLTTFHFTHGNINETDLLGFFHSTSSTLQEVHLLDVGPKALTDGILTPLVISNADNVLLPRLHTLHISGVMQFNTSLFVEMVVSRWTCELPSFQRLRTIKLCRVFKTNKGRINGERGRTLVWSKLEKYLNEELDLSYNIL</sequence>
<organism evidence="2 3">
    <name type="scientific">Armillaria solidipes</name>
    <dbReference type="NCBI Taxonomy" id="1076256"/>
    <lineage>
        <taxon>Eukaryota</taxon>
        <taxon>Fungi</taxon>
        <taxon>Dikarya</taxon>
        <taxon>Basidiomycota</taxon>
        <taxon>Agaricomycotina</taxon>
        <taxon>Agaricomycetes</taxon>
        <taxon>Agaricomycetidae</taxon>
        <taxon>Agaricales</taxon>
        <taxon>Marasmiineae</taxon>
        <taxon>Physalacriaceae</taxon>
        <taxon>Armillaria</taxon>
    </lineage>
</organism>
<evidence type="ECO:0000313" key="3">
    <source>
        <dbReference type="Proteomes" id="UP000218334"/>
    </source>
</evidence>
<proteinExistence type="predicted"/>
<dbReference type="InterPro" id="IPR001810">
    <property type="entry name" value="F-box_dom"/>
</dbReference>
<dbReference type="AlphaFoldDB" id="A0A2H3C5Z9"/>
<dbReference type="Pfam" id="PF12937">
    <property type="entry name" value="F-box-like"/>
    <property type="match status" value="1"/>
</dbReference>
<protein>
    <recommendedName>
        <fullName evidence="1">F-box domain-containing protein</fullName>
    </recommendedName>
</protein>
<name>A0A2H3C5Z9_9AGAR</name>
<dbReference type="InterPro" id="IPR032675">
    <property type="entry name" value="LRR_dom_sf"/>
</dbReference>
<feature type="domain" description="F-box" evidence="1">
    <location>
        <begin position="120"/>
        <end position="186"/>
    </location>
</feature>
<dbReference type="EMBL" id="KZ293415">
    <property type="protein sequence ID" value="PBK78495.1"/>
    <property type="molecule type" value="Genomic_DNA"/>
</dbReference>
<keyword evidence="3" id="KW-1185">Reference proteome</keyword>
<dbReference type="STRING" id="1076256.A0A2H3C5Z9"/>
<evidence type="ECO:0000313" key="2">
    <source>
        <dbReference type="EMBL" id="PBK78495.1"/>
    </source>
</evidence>
<evidence type="ECO:0000259" key="1">
    <source>
        <dbReference type="Pfam" id="PF12937"/>
    </source>
</evidence>
<accession>A0A2H3C5Z9</accession>
<dbReference type="Proteomes" id="UP000218334">
    <property type="component" value="Unassembled WGS sequence"/>
</dbReference>